<comment type="caution">
    <text evidence="1">The sequence shown here is derived from an EMBL/GenBank/DDBJ whole genome shotgun (WGS) entry which is preliminary data.</text>
</comment>
<dbReference type="EMBL" id="CAJVQB010012308">
    <property type="protein sequence ID" value="CAG8754526.1"/>
    <property type="molecule type" value="Genomic_DNA"/>
</dbReference>
<evidence type="ECO:0000313" key="2">
    <source>
        <dbReference type="Proteomes" id="UP000789901"/>
    </source>
</evidence>
<keyword evidence="2" id="KW-1185">Reference proteome</keyword>
<organism evidence="1 2">
    <name type="scientific">Gigaspora margarita</name>
    <dbReference type="NCBI Taxonomy" id="4874"/>
    <lineage>
        <taxon>Eukaryota</taxon>
        <taxon>Fungi</taxon>
        <taxon>Fungi incertae sedis</taxon>
        <taxon>Mucoromycota</taxon>
        <taxon>Glomeromycotina</taxon>
        <taxon>Glomeromycetes</taxon>
        <taxon>Diversisporales</taxon>
        <taxon>Gigasporaceae</taxon>
        <taxon>Gigaspora</taxon>
    </lineage>
</organism>
<dbReference type="Proteomes" id="UP000789901">
    <property type="component" value="Unassembled WGS sequence"/>
</dbReference>
<evidence type="ECO:0000313" key="1">
    <source>
        <dbReference type="EMBL" id="CAG8754526.1"/>
    </source>
</evidence>
<proteinExistence type="predicted"/>
<feature type="non-terminal residue" evidence="1">
    <location>
        <position position="81"/>
    </location>
</feature>
<protein>
    <submittedName>
        <fullName evidence="1">24328_t:CDS:1</fullName>
    </submittedName>
</protein>
<sequence length="81" mass="8996">MGPWLEAPVCATSMYYTLIGIDICNVSELSDGLKDTVAERRNLCWDGDPLAVFNPHHELTWRREKIHGDNNVNPAAVGDEG</sequence>
<name>A0ABN7VBU3_GIGMA</name>
<accession>A0ABN7VBU3</accession>
<gene>
    <name evidence="1" type="ORF">GMARGA_LOCUS16770</name>
</gene>
<reference evidence="1 2" key="1">
    <citation type="submission" date="2021-06" db="EMBL/GenBank/DDBJ databases">
        <authorList>
            <person name="Kallberg Y."/>
            <person name="Tangrot J."/>
            <person name="Rosling A."/>
        </authorList>
    </citation>
    <scope>NUCLEOTIDE SEQUENCE [LARGE SCALE GENOMIC DNA]</scope>
    <source>
        <strain evidence="1 2">120-4 pot B 10/14</strain>
    </source>
</reference>